<dbReference type="Proteomes" id="UP000215335">
    <property type="component" value="Unassembled WGS sequence"/>
</dbReference>
<evidence type="ECO:0000313" key="3">
    <source>
        <dbReference type="Proteomes" id="UP000215335"/>
    </source>
</evidence>
<dbReference type="AlphaFoldDB" id="A0A232F775"/>
<name>A0A232F775_9HYME</name>
<keyword evidence="3" id="KW-1185">Reference proteome</keyword>
<accession>A0A232F775</accession>
<reference evidence="2 3" key="1">
    <citation type="journal article" date="2017" name="Curr. Biol.">
        <title>The Evolution of Venom by Co-option of Single-Copy Genes.</title>
        <authorList>
            <person name="Martinson E.O."/>
            <person name="Mrinalini"/>
            <person name="Kelkar Y.D."/>
            <person name="Chang C.H."/>
            <person name="Werren J.H."/>
        </authorList>
    </citation>
    <scope>NUCLEOTIDE SEQUENCE [LARGE SCALE GENOMIC DNA]</scope>
    <source>
        <strain evidence="2 3">Alberta</strain>
        <tissue evidence="2">Whole body</tissue>
    </source>
</reference>
<sequence length="109" mass="12044">MEFKIPDERSTEAARDVNKRTEGQADLSLAEFVEKDQVSHSQATMEEQEEKSPTVATQTESTAVCHQGTSVNEFLLATGDAILTTELRIRVKCHTAFCTSGQVATFQLH</sequence>
<gene>
    <name evidence="2" type="ORF">TSAR_014003</name>
</gene>
<evidence type="ECO:0000313" key="2">
    <source>
        <dbReference type="EMBL" id="OXU26293.1"/>
    </source>
</evidence>
<dbReference type="EMBL" id="NNAY01000829">
    <property type="protein sequence ID" value="OXU26293.1"/>
    <property type="molecule type" value="Genomic_DNA"/>
</dbReference>
<evidence type="ECO:0000256" key="1">
    <source>
        <dbReference type="SAM" id="MobiDB-lite"/>
    </source>
</evidence>
<feature type="region of interest" description="Disordered" evidence="1">
    <location>
        <begin position="1"/>
        <end position="60"/>
    </location>
</feature>
<organism evidence="2 3">
    <name type="scientific">Trichomalopsis sarcophagae</name>
    <dbReference type="NCBI Taxonomy" id="543379"/>
    <lineage>
        <taxon>Eukaryota</taxon>
        <taxon>Metazoa</taxon>
        <taxon>Ecdysozoa</taxon>
        <taxon>Arthropoda</taxon>
        <taxon>Hexapoda</taxon>
        <taxon>Insecta</taxon>
        <taxon>Pterygota</taxon>
        <taxon>Neoptera</taxon>
        <taxon>Endopterygota</taxon>
        <taxon>Hymenoptera</taxon>
        <taxon>Apocrita</taxon>
        <taxon>Proctotrupomorpha</taxon>
        <taxon>Chalcidoidea</taxon>
        <taxon>Pteromalidae</taxon>
        <taxon>Pteromalinae</taxon>
        <taxon>Trichomalopsis</taxon>
    </lineage>
</organism>
<proteinExistence type="predicted"/>
<protein>
    <submittedName>
        <fullName evidence="2">Uncharacterized protein</fullName>
    </submittedName>
</protein>
<feature type="compositionally biased region" description="Basic and acidic residues" evidence="1">
    <location>
        <begin position="1"/>
        <end position="23"/>
    </location>
</feature>
<comment type="caution">
    <text evidence="2">The sequence shown here is derived from an EMBL/GenBank/DDBJ whole genome shotgun (WGS) entry which is preliminary data.</text>
</comment>